<dbReference type="PRINTS" id="PR00723">
    <property type="entry name" value="SUBTILISIN"/>
</dbReference>
<feature type="domain" description="Proprotein convertase subtilisin/kexin type 9 C-terminal" evidence="9">
    <location>
        <begin position="559"/>
        <end position="631"/>
    </location>
</feature>
<dbReference type="OrthoDB" id="206201at2759"/>
<keyword evidence="4" id="KW-0720">Serine protease</keyword>
<keyword evidence="3" id="KW-0378">Hydrolase</keyword>
<evidence type="ECO:0000256" key="5">
    <source>
        <dbReference type="PROSITE-ProRule" id="PRU01240"/>
    </source>
</evidence>
<sequence>MRRTSAWVGWALCLCTSLAASAQDYLRVEDEMILDLFSEDGTKPEPRAVPTAEFLKCNKAAWRVHGQYLVVLRQGTHGSHVQMTIRRLRAKAARRGQLLEILHTYSAALHGFMVKMSSDVLHLSAPWNLQRLLQPHGGSSENGTYRPPSESASTTEGWLWSICWTAVFRVLHREIKGRVLITDFNSVPEEDGVRVHRQASQCDSHGTHIAGVVSGSDSGVARGAGVNLVRVLNCQGKGTVSRALAGLEYIQSTLLARPVDAVVVLLPFSGGFSRSLNAACRDMVAKGAVVIAAAGNYRDDACLYSPASEPEVITVGAVNSVDQLMSQGAGGTNFGRCIDLFAPGDDIVSASSDCSTCFTSQSGTSQAAAHAAGIAAVILSSNQNVLPVQVMQMMLHYSISHTINFLSLPDSHRLISPNLVAAMPPANSARASVSISVVQEVRVTSSDQAVSRCRLGEEMMSCSSYTPDGVHAGETISESSGQMECVAFNALGGEGVYAVARCCVIGGLQCQVHASPECVATQHHLTGCTLWSAAGISADSVHMAVIGDVRGHIHAVCCHAPSLECHLLENISADKDQVEVSCPSGWTLIDCSAVSPGSVVLAPVAKGNSCHVGSTSGAGGAAGVAVCCRVRQPEQPRASPPP</sequence>
<comment type="caution">
    <text evidence="10">The sequence shown here is derived from an EMBL/GenBank/DDBJ whole genome shotgun (WGS) entry which is preliminary data.</text>
</comment>
<dbReference type="InterPro" id="IPR036852">
    <property type="entry name" value="Peptidase_S8/S53_dom_sf"/>
</dbReference>
<evidence type="ECO:0000313" key="11">
    <source>
        <dbReference type="Proteomes" id="UP000518266"/>
    </source>
</evidence>
<accession>A0A7J5XDR3</accession>
<dbReference type="Gene3D" id="3.40.50.200">
    <property type="entry name" value="Peptidase S8/S53 domain"/>
    <property type="match status" value="1"/>
</dbReference>
<dbReference type="PROSITE" id="PS51892">
    <property type="entry name" value="SUBTILASE"/>
    <property type="match status" value="1"/>
</dbReference>
<feature type="domain" description="Proprotein convertase subtilisin/kexin type 9 C-terminal" evidence="8">
    <location>
        <begin position="443"/>
        <end position="505"/>
    </location>
</feature>
<dbReference type="Proteomes" id="UP000518266">
    <property type="component" value="Unassembled WGS sequence"/>
</dbReference>
<dbReference type="GO" id="GO:0005615">
    <property type="term" value="C:extracellular space"/>
    <property type="evidence" value="ECO:0007669"/>
    <property type="project" value="TreeGrafter"/>
</dbReference>
<reference evidence="10 11" key="1">
    <citation type="submission" date="2020-03" db="EMBL/GenBank/DDBJ databases">
        <title>Dissostichus mawsoni Genome sequencing and assembly.</title>
        <authorList>
            <person name="Park H."/>
        </authorList>
    </citation>
    <scope>NUCLEOTIDE SEQUENCE [LARGE SCALE GENOMIC DNA]</scope>
    <source>
        <strain evidence="10">DM0001</strain>
        <tissue evidence="10">Muscle</tissue>
    </source>
</reference>
<evidence type="ECO:0000313" key="10">
    <source>
        <dbReference type="EMBL" id="KAF3835081.1"/>
    </source>
</evidence>
<keyword evidence="11" id="KW-1185">Reference proteome</keyword>
<dbReference type="InterPro" id="IPR015500">
    <property type="entry name" value="Peptidase_S8_subtilisin-rel"/>
</dbReference>
<dbReference type="InterPro" id="IPR041254">
    <property type="entry name" value="PCSK9_C1"/>
</dbReference>
<keyword evidence="2" id="KW-0645">Protease</keyword>
<gene>
    <name evidence="10" type="ORF">F7725_027639</name>
</gene>
<dbReference type="InterPro" id="IPR037045">
    <property type="entry name" value="S8pro/Inhibitor_I9_sf"/>
</dbReference>
<evidence type="ECO:0008006" key="12">
    <source>
        <dbReference type="Google" id="ProtNLM"/>
    </source>
</evidence>
<comment type="similarity">
    <text evidence="1 5">Belongs to the peptidase S8 family.</text>
</comment>
<dbReference type="Pfam" id="PF00082">
    <property type="entry name" value="Peptidase_S8"/>
    <property type="match status" value="1"/>
</dbReference>
<keyword evidence="6" id="KW-0732">Signal</keyword>
<dbReference type="Pfam" id="PF18459">
    <property type="entry name" value="PCSK9_C1"/>
    <property type="match status" value="1"/>
</dbReference>
<evidence type="ECO:0000256" key="6">
    <source>
        <dbReference type="SAM" id="SignalP"/>
    </source>
</evidence>
<dbReference type="Gene3D" id="2.60.120.690">
    <property type="entry name" value="Proprotein convertase subtilisin/kexin type 9"/>
    <property type="match status" value="1"/>
</dbReference>
<dbReference type="GO" id="GO:0006508">
    <property type="term" value="P:proteolysis"/>
    <property type="evidence" value="ECO:0007669"/>
    <property type="project" value="UniProtKB-KW"/>
</dbReference>
<dbReference type="InterPro" id="IPR041051">
    <property type="entry name" value="PCSK9_C3"/>
</dbReference>
<dbReference type="GO" id="GO:0004252">
    <property type="term" value="F:serine-type endopeptidase activity"/>
    <property type="evidence" value="ECO:0007669"/>
    <property type="project" value="InterPro"/>
</dbReference>
<feature type="domain" description="Peptidase S8/S53" evidence="7">
    <location>
        <begin position="195"/>
        <end position="397"/>
    </location>
</feature>
<dbReference type="AlphaFoldDB" id="A0A7J5XDR3"/>
<evidence type="ECO:0000256" key="4">
    <source>
        <dbReference type="ARBA" id="ARBA00022825"/>
    </source>
</evidence>
<feature type="signal peptide" evidence="6">
    <location>
        <begin position="1"/>
        <end position="22"/>
    </location>
</feature>
<protein>
    <recommendedName>
        <fullName evidence="12">Subtilisin/kexin-like protease PC9</fullName>
    </recommendedName>
</protein>
<dbReference type="EMBL" id="JAAKFY010000025">
    <property type="protein sequence ID" value="KAF3835081.1"/>
    <property type="molecule type" value="Genomic_DNA"/>
</dbReference>
<dbReference type="InterPro" id="IPR022398">
    <property type="entry name" value="Peptidase_S8_His-AS"/>
</dbReference>
<dbReference type="PANTHER" id="PTHR43806">
    <property type="entry name" value="PEPTIDASE S8"/>
    <property type="match status" value="1"/>
</dbReference>
<dbReference type="InterPro" id="IPR050131">
    <property type="entry name" value="Peptidase_S8_subtilisin-like"/>
</dbReference>
<organism evidence="10 11">
    <name type="scientific">Dissostichus mawsoni</name>
    <name type="common">Antarctic cod</name>
    <dbReference type="NCBI Taxonomy" id="36200"/>
    <lineage>
        <taxon>Eukaryota</taxon>
        <taxon>Metazoa</taxon>
        <taxon>Chordata</taxon>
        <taxon>Craniata</taxon>
        <taxon>Vertebrata</taxon>
        <taxon>Euteleostomi</taxon>
        <taxon>Actinopterygii</taxon>
        <taxon>Neopterygii</taxon>
        <taxon>Teleostei</taxon>
        <taxon>Neoteleostei</taxon>
        <taxon>Acanthomorphata</taxon>
        <taxon>Eupercaria</taxon>
        <taxon>Perciformes</taxon>
        <taxon>Notothenioidei</taxon>
        <taxon>Nototheniidae</taxon>
        <taxon>Dissostichus</taxon>
    </lineage>
</organism>
<evidence type="ECO:0000259" key="7">
    <source>
        <dbReference type="Pfam" id="PF00082"/>
    </source>
</evidence>
<dbReference type="FunFam" id="3.40.50.200:FF:000016">
    <property type="entry name" value="Proprotein convertase subtilisin/kexin type 9"/>
    <property type="match status" value="1"/>
</dbReference>
<evidence type="ECO:0000259" key="9">
    <source>
        <dbReference type="Pfam" id="PF18463"/>
    </source>
</evidence>
<name>A0A7J5XDR3_DISMA</name>
<dbReference type="PANTHER" id="PTHR43806:SF60">
    <property type="entry name" value="PROPROTEIN CONVERTASE SUBTILISIN_KEXIN TYPE 9"/>
    <property type="match status" value="1"/>
</dbReference>
<dbReference type="Pfam" id="PF18463">
    <property type="entry name" value="PCSK9_C3"/>
    <property type="match status" value="1"/>
</dbReference>
<dbReference type="PROSITE" id="PS00137">
    <property type="entry name" value="SUBTILASE_HIS"/>
    <property type="match status" value="1"/>
</dbReference>
<dbReference type="Gene3D" id="3.30.70.80">
    <property type="entry name" value="Peptidase S8 propeptide/proteinase inhibitor I9"/>
    <property type="match status" value="1"/>
</dbReference>
<proteinExistence type="inferred from homology"/>
<dbReference type="InterPro" id="IPR000209">
    <property type="entry name" value="Peptidase_S8/S53_dom"/>
</dbReference>
<dbReference type="SUPFAM" id="SSF52743">
    <property type="entry name" value="Subtilisin-like"/>
    <property type="match status" value="1"/>
</dbReference>
<comment type="caution">
    <text evidence="5">Lacks conserved residue(s) required for the propagation of feature annotation.</text>
</comment>
<evidence type="ECO:0000256" key="3">
    <source>
        <dbReference type="ARBA" id="ARBA00022801"/>
    </source>
</evidence>
<evidence type="ECO:0000256" key="1">
    <source>
        <dbReference type="ARBA" id="ARBA00011073"/>
    </source>
</evidence>
<feature type="chain" id="PRO_5029502434" description="Subtilisin/kexin-like protease PC9" evidence="6">
    <location>
        <begin position="23"/>
        <end position="642"/>
    </location>
</feature>
<evidence type="ECO:0000256" key="2">
    <source>
        <dbReference type="ARBA" id="ARBA00022670"/>
    </source>
</evidence>
<evidence type="ECO:0000259" key="8">
    <source>
        <dbReference type="Pfam" id="PF18459"/>
    </source>
</evidence>